<reference evidence="4" key="3">
    <citation type="submission" date="2015-02" db="UniProtKB">
        <authorList>
            <consortium name="EnsemblProtists"/>
        </authorList>
    </citation>
    <scope>IDENTIFICATION</scope>
    <source>
        <strain evidence="4">DAOM BR144</strain>
    </source>
</reference>
<dbReference type="InterPro" id="IPR057626">
    <property type="entry name" value="S-S_Temptin"/>
</dbReference>
<keyword evidence="5" id="KW-1185">Reference proteome</keyword>
<accession>K3W8A8</accession>
<evidence type="ECO:0000313" key="5">
    <source>
        <dbReference type="Proteomes" id="UP000019132"/>
    </source>
</evidence>
<dbReference type="PANTHER" id="PTHR34737:SF2">
    <property type="entry name" value="EF-HAND DOMAIN-CONTAINING PROTEIN"/>
    <property type="match status" value="1"/>
</dbReference>
<dbReference type="PANTHER" id="PTHR34737">
    <property type="entry name" value="EF-HAND DOMAIN-CONTAINING PROTEIN"/>
    <property type="match status" value="1"/>
</dbReference>
<dbReference type="InParanoid" id="K3W8A8"/>
<name>K3W8A8_GLOUD</name>
<dbReference type="EnsemblProtists" id="PYU1_T001199">
    <property type="protein sequence ID" value="PYU1_T001199"/>
    <property type="gene ID" value="PYU1_G001199"/>
</dbReference>
<dbReference type="eggNOG" id="ENOG502S6MM">
    <property type="taxonomic scope" value="Eukaryota"/>
</dbReference>
<dbReference type="STRING" id="431595.K3W8A8"/>
<proteinExistence type="predicted"/>
<dbReference type="EMBL" id="GL376626">
    <property type="status" value="NOT_ANNOTATED_CDS"/>
    <property type="molecule type" value="Genomic_DNA"/>
</dbReference>
<dbReference type="InterPro" id="IPR055313">
    <property type="entry name" value="Temptin-like"/>
</dbReference>
<feature type="chain" id="PRO_5003870794" description="Temptin Cys/Cys disulfide domain-containing protein" evidence="2">
    <location>
        <begin position="21"/>
        <end position="199"/>
    </location>
</feature>
<evidence type="ECO:0000313" key="4">
    <source>
        <dbReference type="EnsemblProtists" id="PYU1_T001199"/>
    </source>
</evidence>
<feature type="signal peptide" evidence="2">
    <location>
        <begin position="1"/>
        <end position="20"/>
    </location>
</feature>
<dbReference type="VEuPathDB" id="FungiDB:PYU1_G001199"/>
<reference evidence="5" key="2">
    <citation type="submission" date="2010-04" db="EMBL/GenBank/DDBJ databases">
        <authorList>
            <person name="Buell R."/>
            <person name="Hamilton J."/>
            <person name="Hostetler J."/>
        </authorList>
    </citation>
    <scope>NUCLEOTIDE SEQUENCE [LARGE SCALE GENOMIC DNA]</scope>
    <source>
        <strain evidence="5">DAOM:BR144</strain>
    </source>
</reference>
<evidence type="ECO:0000256" key="1">
    <source>
        <dbReference type="SAM" id="MobiDB-lite"/>
    </source>
</evidence>
<evidence type="ECO:0000259" key="3">
    <source>
        <dbReference type="Pfam" id="PF24784"/>
    </source>
</evidence>
<dbReference type="AlphaFoldDB" id="K3W8A8"/>
<feature type="domain" description="Temptin Cys/Cys disulfide" evidence="3">
    <location>
        <begin position="19"/>
        <end position="112"/>
    </location>
</feature>
<keyword evidence="2" id="KW-0732">Signal</keyword>
<reference evidence="5" key="1">
    <citation type="journal article" date="2010" name="Genome Biol.">
        <title>Genome sequence of the necrotrophic plant pathogen Pythium ultimum reveals original pathogenicity mechanisms and effector repertoire.</title>
        <authorList>
            <person name="Levesque C.A."/>
            <person name="Brouwer H."/>
            <person name="Cano L."/>
            <person name="Hamilton J.P."/>
            <person name="Holt C."/>
            <person name="Huitema E."/>
            <person name="Raffaele S."/>
            <person name="Robideau G.P."/>
            <person name="Thines M."/>
            <person name="Win J."/>
            <person name="Zerillo M.M."/>
            <person name="Beakes G.W."/>
            <person name="Boore J.L."/>
            <person name="Busam D."/>
            <person name="Dumas B."/>
            <person name="Ferriera S."/>
            <person name="Fuerstenberg S.I."/>
            <person name="Gachon C.M."/>
            <person name="Gaulin E."/>
            <person name="Govers F."/>
            <person name="Grenville-Briggs L."/>
            <person name="Horner N."/>
            <person name="Hostetler J."/>
            <person name="Jiang R.H."/>
            <person name="Johnson J."/>
            <person name="Krajaejun T."/>
            <person name="Lin H."/>
            <person name="Meijer H.J."/>
            <person name="Moore B."/>
            <person name="Morris P."/>
            <person name="Phuntmart V."/>
            <person name="Puiu D."/>
            <person name="Shetty J."/>
            <person name="Stajich J.E."/>
            <person name="Tripathy S."/>
            <person name="Wawra S."/>
            <person name="van West P."/>
            <person name="Whitty B.R."/>
            <person name="Coutinho P.M."/>
            <person name="Henrissat B."/>
            <person name="Martin F."/>
            <person name="Thomas P.D."/>
            <person name="Tyler B.M."/>
            <person name="De Vries R.P."/>
            <person name="Kamoun S."/>
            <person name="Yandell M."/>
            <person name="Tisserat N."/>
            <person name="Buell C.R."/>
        </authorList>
    </citation>
    <scope>NUCLEOTIDE SEQUENCE</scope>
    <source>
        <strain evidence="5">DAOM:BR144</strain>
    </source>
</reference>
<feature type="region of interest" description="Disordered" evidence="1">
    <location>
        <begin position="150"/>
        <end position="199"/>
    </location>
</feature>
<dbReference type="Pfam" id="PF24784">
    <property type="entry name" value="Temptin_C"/>
    <property type="match status" value="1"/>
</dbReference>
<feature type="compositionally biased region" description="Low complexity" evidence="1">
    <location>
        <begin position="150"/>
        <end position="161"/>
    </location>
</feature>
<sequence>MKVVILAMACGMLFGGESHAFPQFVARVPNADKVPGVQAIGHQNAAGGGRLGVFGEAFRVANAQWTTSLCHADSDGDGATNGEELGDPCCRWSADSNQPVVAASQQVSHPGIRNTWTQQQLAAMKCKEAFDPEATADAAGAAAVAVDTTPTPALASPTAPLNSTTSSASADTEMPSTIDPAGLKETPSPLVPKAPRPSP</sequence>
<protein>
    <recommendedName>
        <fullName evidence="3">Temptin Cys/Cys disulfide domain-containing protein</fullName>
    </recommendedName>
</protein>
<dbReference type="HOGENOM" id="CLU_079777_1_1_1"/>
<organism evidence="4 5">
    <name type="scientific">Globisporangium ultimum (strain ATCC 200006 / CBS 805.95 / DAOM BR144)</name>
    <name type="common">Pythium ultimum</name>
    <dbReference type="NCBI Taxonomy" id="431595"/>
    <lineage>
        <taxon>Eukaryota</taxon>
        <taxon>Sar</taxon>
        <taxon>Stramenopiles</taxon>
        <taxon>Oomycota</taxon>
        <taxon>Peronosporomycetes</taxon>
        <taxon>Pythiales</taxon>
        <taxon>Pythiaceae</taxon>
        <taxon>Globisporangium</taxon>
    </lineage>
</organism>
<feature type="compositionally biased region" description="Pro residues" evidence="1">
    <location>
        <begin position="189"/>
        <end position="199"/>
    </location>
</feature>
<evidence type="ECO:0000256" key="2">
    <source>
        <dbReference type="SAM" id="SignalP"/>
    </source>
</evidence>
<dbReference type="Proteomes" id="UP000019132">
    <property type="component" value="Unassembled WGS sequence"/>
</dbReference>